<evidence type="ECO:0000313" key="11">
    <source>
        <dbReference type="Proteomes" id="UP001211065"/>
    </source>
</evidence>
<dbReference type="PANTHER" id="PTHR24291">
    <property type="entry name" value="CYTOCHROME P450 FAMILY 4"/>
    <property type="match status" value="1"/>
</dbReference>
<dbReference type="GO" id="GO:0004497">
    <property type="term" value="F:monooxygenase activity"/>
    <property type="evidence" value="ECO:0007669"/>
    <property type="project" value="UniProtKB-KW"/>
</dbReference>
<evidence type="ECO:0000256" key="3">
    <source>
        <dbReference type="ARBA" id="ARBA00022617"/>
    </source>
</evidence>
<dbReference type="Proteomes" id="UP001211065">
    <property type="component" value="Unassembled WGS sequence"/>
</dbReference>
<dbReference type="PRINTS" id="PR00385">
    <property type="entry name" value="P450"/>
</dbReference>
<evidence type="ECO:0000256" key="4">
    <source>
        <dbReference type="ARBA" id="ARBA00022723"/>
    </source>
</evidence>
<proteinExistence type="inferred from homology"/>
<organism evidence="10 11">
    <name type="scientific">Clydaea vesicula</name>
    <dbReference type="NCBI Taxonomy" id="447962"/>
    <lineage>
        <taxon>Eukaryota</taxon>
        <taxon>Fungi</taxon>
        <taxon>Fungi incertae sedis</taxon>
        <taxon>Chytridiomycota</taxon>
        <taxon>Chytridiomycota incertae sedis</taxon>
        <taxon>Chytridiomycetes</taxon>
        <taxon>Lobulomycetales</taxon>
        <taxon>Lobulomycetaceae</taxon>
        <taxon>Clydaea</taxon>
    </lineage>
</organism>
<keyword evidence="4 8" id="KW-0479">Metal-binding</keyword>
<protein>
    <recommendedName>
        <fullName evidence="12">Cytochrome P450</fullName>
    </recommendedName>
</protein>
<dbReference type="Gene3D" id="1.10.630.10">
    <property type="entry name" value="Cytochrome P450"/>
    <property type="match status" value="2"/>
</dbReference>
<dbReference type="InterPro" id="IPR036396">
    <property type="entry name" value="Cyt_P450_sf"/>
</dbReference>
<keyword evidence="5 9" id="KW-0560">Oxidoreductase</keyword>
<evidence type="ECO:0000256" key="2">
    <source>
        <dbReference type="ARBA" id="ARBA00010617"/>
    </source>
</evidence>
<dbReference type="GO" id="GO:0020037">
    <property type="term" value="F:heme binding"/>
    <property type="evidence" value="ECO:0007669"/>
    <property type="project" value="InterPro"/>
</dbReference>
<dbReference type="PANTHER" id="PTHR24291:SF50">
    <property type="entry name" value="BIFUNCTIONAL ALBAFLAVENONE MONOOXYGENASE_TERPENE SYNTHASE"/>
    <property type="match status" value="1"/>
</dbReference>
<dbReference type="EMBL" id="JADGJW010000323">
    <property type="protein sequence ID" value="KAJ3219881.1"/>
    <property type="molecule type" value="Genomic_DNA"/>
</dbReference>
<feature type="binding site" description="axial binding residue" evidence="8">
    <location>
        <position position="434"/>
    </location>
    <ligand>
        <name>heme</name>
        <dbReference type="ChEBI" id="CHEBI:30413"/>
    </ligand>
    <ligandPart>
        <name>Fe</name>
        <dbReference type="ChEBI" id="CHEBI:18248"/>
    </ligandPart>
</feature>
<dbReference type="PRINTS" id="PR00465">
    <property type="entry name" value="EP450IV"/>
</dbReference>
<keyword evidence="7 9" id="KW-0503">Monooxygenase</keyword>
<evidence type="ECO:0000256" key="7">
    <source>
        <dbReference type="ARBA" id="ARBA00023033"/>
    </source>
</evidence>
<keyword evidence="11" id="KW-1185">Reference proteome</keyword>
<reference evidence="10" key="1">
    <citation type="submission" date="2020-05" db="EMBL/GenBank/DDBJ databases">
        <title>Phylogenomic resolution of chytrid fungi.</title>
        <authorList>
            <person name="Stajich J.E."/>
            <person name="Amses K."/>
            <person name="Simmons R."/>
            <person name="Seto K."/>
            <person name="Myers J."/>
            <person name="Bonds A."/>
            <person name="Quandt C.A."/>
            <person name="Barry K."/>
            <person name="Liu P."/>
            <person name="Grigoriev I."/>
            <person name="Longcore J.E."/>
            <person name="James T.Y."/>
        </authorList>
    </citation>
    <scope>NUCLEOTIDE SEQUENCE</scope>
    <source>
        <strain evidence="10">JEL0476</strain>
    </source>
</reference>
<name>A0AAD5Y076_9FUNG</name>
<comment type="caution">
    <text evidence="10">The sequence shown here is derived from an EMBL/GenBank/DDBJ whole genome shotgun (WGS) entry which is preliminary data.</text>
</comment>
<evidence type="ECO:0000256" key="5">
    <source>
        <dbReference type="ARBA" id="ARBA00023002"/>
    </source>
</evidence>
<dbReference type="AlphaFoldDB" id="A0AAD5Y076"/>
<evidence type="ECO:0008006" key="12">
    <source>
        <dbReference type="Google" id="ProtNLM"/>
    </source>
</evidence>
<dbReference type="SUPFAM" id="SSF48264">
    <property type="entry name" value="Cytochrome P450"/>
    <property type="match status" value="1"/>
</dbReference>
<dbReference type="Pfam" id="PF00067">
    <property type="entry name" value="p450"/>
    <property type="match status" value="2"/>
</dbReference>
<evidence type="ECO:0000313" key="10">
    <source>
        <dbReference type="EMBL" id="KAJ3219881.1"/>
    </source>
</evidence>
<keyword evidence="6 8" id="KW-0408">Iron</keyword>
<accession>A0AAD5Y076</accession>
<dbReference type="InterPro" id="IPR017972">
    <property type="entry name" value="Cyt_P450_CS"/>
</dbReference>
<dbReference type="PROSITE" id="PS00086">
    <property type="entry name" value="CYTOCHROME_P450"/>
    <property type="match status" value="1"/>
</dbReference>
<dbReference type="InterPro" id="IPR002403">
    <property type="entry name" value="Cyt_P450_E_grp-IV"/>
</dbReference>
<sequence>MDNLISIQTVSQLSLFGLLSFLVYRNTKSVSNIPQFPGGSKIFGNLFGLLHAFRDGTVHLFFDLASKTDNPIVNMYLPGISMNGTKLISDPDFAKQILALRHTEFVRDERLSALFKGICNYALFLIPSPSDQWKKHRKLLQPAFGPTHLRNSFIISLHESNELMKVWEGYTDKERSEIELTKALNFLATDVIGRVGFSYNFHLVETLVDPGVENKNQKYLLQMAKAFPIRRFTPKFMWRVLGATPEQIKGPVSYLKGVIKDVVEDKEQKFKENIVPVAAKDMDLLDRLMENSTLGGKFEKSSFDLFTQEELEDEVFAFFLAGQGVREEAKELLNGEKLTYEKLNDLKFTDAVIKETLRLYPIVPALQKKSNVDTTLGGYNIKKGDNLSILVYSLQRNEKYWKDGNEFVPERWLGEEKNVVNGTYLPFGEGPTNCIGQKLAVIEMKTVISTICLKYDMELASAREDLKIESKGTLRLKNGLKVKVSRV</sequence>
<dbReference type="GO" id="GO:0016705">
    <property type="term" value="F:oxidoreductase activity, acting on paired donors, with incorporation or reduction of molecular oxygen"/>
    <property type="evidence" value="ECO:0007669"/>
    <property type="project" value="InterPro"/>
</dbReference>
<evidence type="ECO:0000256" key="8">
    <source>
        <dbReference type="PIRSR" id="PIRSR602403-1"/>
    </source>
</evidence>
<dbReference type="InterPro" id="IPR050196">
    <property type="entry name" value="Cytochrome_P450_Monoox"/>
</dbReference>
<evidence type="ECO:0000256" key="6">
    <source>
        <dbReference type="ARBA" id="ARBA00023004"/>
    </source>
</evidence>
<comment type="similarity">
    <text evidence="2 9">Belongs to the cytochrome P450 family.</text>
</comment>
<gene>
    <name evidence="10" type="ORF">HK099_004542</name>
</gene>
<dbReference type="GO" id="GO:0005506">
    <property type="term" value="F:iron ion binding"/>
    <property type="evidence" value="ECO:0007669"/>
    <property type="project" value="InterPro"/>
</dbReference>
<comment type="cofactor">
    <cofactor evidence="1 8">
        <name>heme</name>
        <dbReference type="ChEBI" id="CHEBI:30413"/>
    </cofactor>
</comment>
<evidence type="ECO:0000256" key="1">
    <source>
        <dbReference type="ARBA" id="ARBA00001971"/>
    </source>
</evidence>
<keyword evidence="3 8" id="KW-0349">Heme</keyword>
<evidence type="ECO:0000256" key="9">
    <source>
        <dbReference type="RuleBase" id="RU000461"/>
    </source>
</evidence>
<dbReference type="InterPro" id="IPR001128">
    <property type="entry name" value="Cyt_P450"/>
</dbReference>